<dbReference type="Gene3D" id="1.10.10.10">
    <property type="entry name" value="Winged helix-like DNA-binding domain superfamily/Winged helix DNA-binding domain"/>
    <property type="match status" value="1"/>
</dbReference>
<comment type="caution">
    <text evidence="5">The sequence shown here is derived from an EMBL/GenBank/DDBJ whole genome shotgun (WGS) entry which is preliminary data.</text>
</comment>
<dbReference type="GO" id="GO:0003700">
    <property type="term" value="F:DNA-binding transcription factor activity"/>
    <property type="evidence" value="ECO:0007669"/>
    <property type="project" value="InterPro"/>
</dbReference>
<keyword evidence="3" id="KW-0859">Xylose metabolism</keyword>
<dbReference type="Pfam" id="PF00480">
    <property type="entry name" value="ROK"/>
    <property type="match status" value="1"/>
</dbReference>
<evidence type="ECO:0000256" key="1">
    <source>
        <dbReference type="ARBA" id="ARBA00002486"/>
    </source>
</evidence>
<dbReference type="InterPro" id="IPR000600">
    <property type="entry name" value="ROK"/>
</dbReference>
<dbReference type="InterPro" id="IPR000835">
    <property type="entry name" value="HTH_MarR-typ"/>
</dbReference>
<dbReference type="Pfam" id="PF01047">
    <property type="entry name" value="MarR"/>
    <property type="match status" value="1"/>
</dbReference>
<proteinExistence type="inferred from homology"/>
<comment type="similarity">
    <text evidence="2">Belongs to the ROK (NagC/XylR) family.</text>
</comment>
<dbReference type="GO" id="GO:0042732">
    <property type="term" value="P:D-xylose metabolic process"/>
    <property type="evidence" value="ECO:0007669"/>
    <property type="project" value="UniProtKB-KW"/>
</dbReference>
<accession>A0A972H116</accession>
<comment type="function">
    <text evidence="1">Transcriptional repressor of xylose-utilizing enzymes.</text>
</comment>
<dbReference type="InterPro" id="IPR036390">
    <property type="entry name" value="WH_DNA-bd_sf"/>
</dbReference>
<sequence length="406" mass="44357">MGFIKLSRRKDAARTGSQQLIKEINQVLIFRAIRERGPISRSQLAKELRLSPTTVTVIIDYFMENGFLIETGKGDSSGGRKPILVKLAPNAGVVIAVDLEQNRVAVLNMEADILQEKKLVIFDNKELLTSLIAVINELIAEYRDRHKMRPLGIGIAVPGIIDLQKGTVFTASKLNFNHLSLKEELQEHFQVPVLLENDANAAAYGEFLYGRAQQVPNFLYLHIGRAVGAGFFLSGNLFTGGAGGAGEFGHISVDESGPLCHCGNIGCLEKLISEHSLLEKWREWAGAEEATGIPALAEMVELSNNGGGTAGRLMDYAGEMLGKGVVTLVHLFNPTLILLGGELALNNLRLLDQVKKQVDRRSMPVFLKHVKIEESLTKLNAGIIGAGSLALHHFFENLHIDAVTNR</sequence>
<gene>
    <name evidence="5" type="ORF">GC093_34255</name>
</gene>
<protein>
    <submittedName>
        <fullName evidence="5">ROK family protein</fullName>
    </submittedName>
</protein>
<dbReference type="InterPro" id="IPR036388">
    <property type="entry name" value="WH-like_DNA-bd_sf"/>
</dbReference>
<organism evidence="5 6">
    <name type="scientific">Paenibacillus foliorum</name>
    <dbReference type="NCBI Taxonomy" id="2654974"/>
    <lineage>
        <taxon>Bacteria</taxon>
        <taxon>Bacillati</taxon>
        <taxon>Bacillota</taxon>
        <taxon>Bacilli</taxon>
        <taxon>Bacillales</taxon>
        <taxon>Paenibacillaceae</taxon>
        <taxon>Paenibacillus</taxon>
    </lineage>
</organism>
<keyword evidence="6" id="KW-1185">Reference proteome</keyword>
<reference evidence="5" key="1">
    <citation type="submission" date="2019-10" db="EMBL/GenBank/DDBJ databases">
        <title>Description of Paenibacillus glebae sp. nov.</title>
        <authorList>
            <person name="Carlier A."/>
            <person name="Qi S."/>
        </authorList>
    </citation>
    <scope>NUCLEOTIDE SEQUENCE</scope>
    <source>
        <strain evidence="5">LMG 31456</strain>
    </source>
</reference>
<evidence type="ECO:0000256" key="3">
    <source>
        <dbReference type="ARBA" id="ARBA00022629"/>
    </source>
</evidence>
<dbReference type="SUPFAM" id="SSF46785">
    <property type="entry name" value="Winged helix' DNA-binding domain"/>
    <property type="match status" value="1"/>
</dbReference>
<dbReference type="PANTHER" id="PTHR18964">
    <property type="entry name" value="ROK (REPRESSOR, ORF, KINASE) FAMILY"/>
    <property type="match status" value="1"/>
</dbReference>
<evidence type="ECO:0000256" key="2">
    <source>
        <dbReference type="ARBA" id="ARBA00006479"/>
    </source>
</evidence>
<name>A0A972H116_9BACL</name>
<evidence type="ECO:0000259" key="4">
    <source>
        <dbReference type="Pfam" id="PF01047"/>
    </source>
</evidence>
<dbReference type="InterPro" id="IPR043129">
    <property type="entry name" value="ATPase_NBD"/>
</dbReference>
<evidence type="ECO:0000313" key="6">
    <source>
        <dbReference type="Proteomes" id="UP000641588"/>
    </source>
</evidence>
<feature type="domain" description="HTH marR-type" evidence="4">
    <location>
        <begin position="24"/>
        <end position="68"/>
    </location>
</feature>
<keyword evidence="3" id="KW-0119">Carbohydrate metabolism</keyword>
<evidence type="ECO:0000313" key="5">
    <source>
        <dbReference type="EMBL" id="NOU98249.1"/>
    </source>
</evidence>
<dbReference type="Proteomes" id="UP000641588">
    <property type="component" value="Unassembled WGS sequence"/>
</dbReference>
<dbReference type="EMBL" id="WHOD01000130">
    <property type="protein sequence ID" value="NOU98249.1"/>
    <property type="molecule type" value="Genomic_DNA"/>
</dbReference>
<dbReference type="SUPFAM" id="SSF53067">
    <property type="entry name" value="Actin-like ATPase domain"/>
    <property type="match status" value="1"/>
</dbReference>
<dbReference type="PANTHER" id="PTHR18964:SF149">
    <property type="entry name" value="BIFUNCTIONAL UDP-N-ACETYLGLUCOSAMINE 2-EPIMERASE_N-ACETYLMANNOSAMINE KINASE"/>
    <property type="match status" value="1"/>
</dbReference>
<dbReference type="AlphaFoldDB" id="A0A972H116"/>
<dbReference type="Gene3D" id="3.30.420.40">
    <property type="match status" value="2"/>
</dbReference>